<dbReference type="PRINTS" id="PR00260">
    <property type="entry name" value="CHEMTRNSDUCR"/>
</dbReference>
<dbReference type="PROSITE" id="PS50885">
    <property type="entry name" value="HAMP"/>
    <property type="match status" value="1"/>
</dbReference>
<dbReference type="PANTHER" id="PTHR32089">
    <property type="entry name" value="METHYL-ACCEPTING CHEMOTAXIS PROTEIN MCPB"/>
    <property type="match status" value="1"/>
</dbReference>
<feature type="transmembrane region" description="Helical" evidence="5">
    <location>
        <begin position="312"/>
        <end position="337"/>
    </location>
</feature>
<dbReference type="FunFam" id="1.10.287.950:FF:000001">
    <property type="entry name" value="Methyl-accepting chemotaxis sensory transducer"/>
    <property type="match status" value="1"/>
</dbReference>
<evidence type="ECO:0000313" key="8">
    <source>
        <dbReference type="EMBL" id="MCJ2376799.1"/>
    </source>
</evidence>
<dbReference type="AlphaFoldDB" id="A0A9X1WHP7"/>
<feature type="domain" description="Methyl-accepting transducer" evidence="6">
    <location>
        <begin position="392"/>
        <end position="628"/>
    </location>
</feature>
<dbReference type="GO" id="GO:0007165">
    <property type="term" value="P:signal transduction"/>
    <property type="evidence" value="ECO:0007669"/>
    <property type="project" value="UniProtKB-KW"/>
</dbReference>
<gene>
    <name evidence="8" type="ORF">LNL84_08115</name>
</gene>
<evidence type="ECO:0000259" key="7">
    <source>
        <dbReference type="PROSITE" id="PS50885"/>
    </source>
</evidence>
<evidence type="ECO:0000256" key="1">
    <source>
        <dbReference type="ARBA" id="ARBA00004370"/>
    </source>
</evidence>
<evidence type="ECO:0000256" key="2">
    <source>
        <dbReference type="ARBA" id="ARBA00023224"/>
    </source>
</evidence>
<keyword evidence="9" id="KW-1185">Reference proteome</keyword>
<dbReference type="InterPro" id="IPR003660">
    <property type="entry name" value="HAMP_dom"/>
</dbReference>
<comment type="subcellular location">
    <subcellularLocation>
        <location evidence="1">Membrane</location>
    </subcellularLocation>
</comment>
<dbReference type="InterPro" id="IPR004090">
    <property type="entry name" value="Chemotax_Me-accpt_rcpt"/>
</dbReference>
<reference evidence="8" key="1">
    <citation type="submission" date="2021-11" db="EMBL/GenBank/DDBJ databases">
        <title>Vibrio ZSDE26 sp. nov. and Vibrio ZSDZ34 sp. nov., isolated from coastal seawater in Qingdao.</title>
        <authorList>
            <person name="Zhang P."/>
        </authorList>
    </citation>
    <scope>NUCLEOTIDE SEQUENCE</scope>
    <source>
        <strain evidence="8">ZSDZ34</strain>
    </source>
</reference>
<dbReference type="GO" id="GO:0016020">
    <property type="term" value="C:membrane"/>
    <property type="evidence" value="ECO:0007669"/>
    <property type="project" value="UniProtKB-SubCell"/>
</dbReference>
<evidence type="ECO:0000256" key="5">
    <source>
        <dbReference type="SAM" id="Phobius"/>
    </source>
</evidence>
<dbReference type="Gene3D" id="1.10.287.950">
    <property type="entry name" value="Methyl-accepting chemotaxis protein"/>
    <property type="match status" value="1"/>
</dbReference>
<name>A0A9X1WHP7_9VIBR</name>
<dbReference type="PANTHER" id="PTHR32089:SF70">
    <property type="entry name" value="ENERGY TAXIS MODULATING METHYL ACCEPTING SENSORY TRANSDUCER"/>
    <property type="match status" value="1"/>
</dbReference>
<protein>
    <submittedName>
        <fullName evidence="8">Methyl-accepting chemotaxis protein</fullName>
    </submittedName>
</protein>
<sequence>MPLSSIVSRVYLGFFALICIMLGSAWYSIQATTQMTTRIESITSESTPLMTGSSELTIAFLDINRSLSPYFAAQYVDELEPLQTNIDENIAHYQQQLHLLSQLAKGNIQLSESLNRIEAVSNQVLEKIQAVTQLQYDFLDAKDSDAYFQAKLQPLITQLNSNLVTGLSKATSEHQQTTIETLLSQITVLGSDANKAFSMQDMAELRAVKRSYFSRKERFDEAVTALQSDAQKIFSRSKQAIELFSTHVFTDEGAIAKHINAYAIYEKLIDQQTSLDALIDEELIYINELSSYADSLASDMHNQAAASSENTIIALAAISALSILIATIIGISIAHLIKRPSKQVQRSLERLADKDLTSKVAYKADNEFGYVASKVNLVLEHLSKVILKMRSSARELNQASIENQQTSEGLKASITEQTAQTTQVATAMKQIECSVNEIAQSSNETLTIVTDAVTISNNGQTMMQDNVTLLDTLSGRLEQSTETIQVLEQDVTSIESILDVISSISEQTNLLALNAAIEAARAGEQGRGFSVVADEVRVLAAKTTQSTTQIQSKIEQLQSSTSFAVSQINQCVGDMGQCVTQADSVNQNLQEMHRLLNQIEDRSTQIASATTEHQTVASEVTKHVSHIHTLAENSAKRFDILTKQGQQLEIMAEQQLELTAGFKLSSQHNQKEVF</sequence>
<dbReference type="Proteomes" id="UP001139488">
    <property type="component" value="Unassembled WGS sequence"/>
</dbReference>
<dbReference type="SMART" id="SM00283">
    <property type="entry name" value="MA"/>
    <property type="match status" value="1"/>
</dbReference>
<dbReference type="GO" id="GO:0006935">
    <property type="term" value="P:chemotaxis"/>
    <property type="evidence" value="ECO:0007669"/>
    <property type="project" value="InterPro"/>
</dbReference>
<dbReference type="GO" id="GO:0004888">
    <property type="term" value="F:transmembrane signaling receptor activity"/>
    <property type="evidence" value="ECO:0007669"/>
    <property type="project" value="InterPro"/>
</dbReference>
<dbReference type="Pfam" id="PF00015">
    <property type="entry name" value="MCPsignal"/>
    <property type="match status" value="1"/>
</dbReference>
<dbReference type="InterPro" id="IPR004089">
    <property type="entry name" value="MCPsignal_dom"/>
</dbReference>
<dbReference type="RefSeq" id="WP_244356725.1">
    <property type="nucleotide sequence ID" value="NZ_JAJNNZ010000005.1"/>
</dbReference>
<keyword evidence="2 4" id="KW-0807">Transducer</keyword>
<keyword evidence="5" id="KW-1133">Transmembrane helix</keyword>
<dbReference type="PROSITE" id="PS50111">
    <property type="entry name" value="CHEMOTAXIS_TRANSDUC_2"/>
    <property type="match status" value="1"/>
</dbReference>
<organism evidence="8 9">
    <name type="scientific">Vibrio gelatinilyticus</name>
    <dbReference type="NCBI Taxonomy" id="2893468"/>
    <lineage>
        <taxon>Bacteria</taxon>
        <taxon>Pseudomonadati</taxon>
        <taxon>Pseudomonadota</taxon>
        <taxon>Gammaproteobacteria</taxon>
        <taxon>Vibrionales</taxon>
        <taxon>Vibrionaceae</taxon>
        <taxon>Vibrio</taxon>
    </lineage>
</organism>
<evidence type="ECO:0000256" key="3">
    <source>
        <dbReference type="ARBA" id="ARBA00029447"/>
    </source>
</evidence>
<feature type="transmembrane region" description="Helical" evidence="5">
    <location>
        <begin position="12"/>
        <end position="29"/>
    </location>
</feature>
<keyword evidence="5" id="KW-0472">Membrane</keyword>
<evidence type="ECO:0000313" key="9">
    <source>
        <dbReference type="Proteomes" id="UP001139488"/>
    </source>
</evidence>
<dbReference type="EMBL" id="JAJNNZ010000005">
    <property type="protein sequence ID" value="MCJ2376799.1"/>
    <property type="molecule type" value="Genomic_DNA"/>
</dbReference>
<comment type="caution">
    <text evidence="8">The sequence shown here is derived from an EMBL/GenBank/DDBJ whole genome shotgun (WGS) entry which is preliminary data.</text>
</comment>
<comment type="similarity">
    <text evidence="3">Belongs to the methyl-accepting chemotaxis (MCP) protein family.</text>
</comment>
<dbReference type="SUPFAM" id="SSF58104">
    <property type="entry name" value="Methyl-accepting chemotaxis protein (MCP) signaling domain"/>
    <property type="match status" value="1"/>
</dbReference>
<feature type="domain" description="HAMP" evidence="7">
    <location>
        <begin position="335"/>
        <end position="387"/>
    </location>
</feature>
<accession>A0A9X1WHP7</accession>
<evidence type="ECO:0000256" key="4">
    <source>
        <dbReference type="PROSITE-ProRule" id="PRU00284"/>
    </source>
</evidence>
<proteinExistence type="inferred from homology"/>
<keyword evidence="5" id="KW-0812">Transmembrane</keyword>
<evidence type="ECO:0000259" key="6">
    <source>
        <dbReference type="PROSITE" id="PS50111"/>
    </source>
</evidence>